<dbReference type="SFLD" id="SFLDS00029">
    <property type="entry name" value="Radical_SAM"/>
    <property type="match status" value="1"/>
</dbReference>
<dbReference type="Proteomes" id="UP000649345">
    <property type="component" value="Unassembled WGS sequence"/>
</dbReference>
<dbReference type="EMBL" id="JACOOR010000001">
    <property type="protein sequence ID" value="MBC5658242.1"/>
    <property type="molecule type" value="Genomic_DNA"/>
</dbReference>
<dbReference type="InterPro" id="IPR000551">
    <property type="entry name" value="MerR-type_HTH_dom"/>
</dbReference>
<dbReference type="InterPro" id="IPR034391">
    <property type="entry name" value="AdoMet-like_SPASM_containing"/>
</dbReference>
<keyword evidence="10" id="KW-1185">Reference proteome</keyword>
<keyword evidence="5" id="KW-0408">Iron</keyword>
<protein>
    <submittedName>
        <fullName evidence="9">MerR family transcriptional regulator</fullName>
    </submittedName>
</protein>
<comment type="cofactor">
    <cofactor evidence="1">
        <name>[4Fe-4S] cluster</name>
        <dbReference type="ChEBI" id="CHEBI:49883"/>
    </cofactor>
</comment>
<dbReference type="Gene3D" id="3.20.20.70">
    <property type="entry name" value="Aldolase class I"/>
    <property type="match status" value="1"/>
</dbReference>
<keyword evidence="4" id="KW-0479">Metal-binding</keyword>
<comment type="caution">
    <text evidence="9">The sequence shown here is derived from an EMBL/GenBank/DDBJ whole genome shotgun (WGS) entry which is preliminary data.</text>
</comment>
<evidence type="ECO:0000256" key="4">
    <source>
        <dbReference type="ARBA" id="ARBA00022723"/>
    </source>
</evidence>
<dbReference type="Pfam" id="PF13411">
    <property type="entry name" value="MerR_1"/>
    <property type="match status" value="1"/>
</dbReference>
<evidence type="ECO:0000313" key="9">
    <source>
        <dbReference type="EMBL" id="MBC5658242.1"/>
    </source>
</evidence>
<evidence type="ECO:0000259" key="7">
    <source>
        <dbReference type="PROSITE" id="PS50937"/>
    </source>
</evidence>
<evidence type="ECO:0000256" key="6">
    <source>
        <dbReference type="ARBA" id="ARBA00023014"/>
    </source>
</evidence>
<dbReference type="GO" id="GO:0046872">
    <property type="term" value="F:metal ion binding"/>
    <property type="evidence" value="ECO:0007669"/>
    <property type="project" value="UniProtKB-KW"/>
</dbReference>
<reference evidence="9" key="1">
    <citation type="submission" date="2020-08" db="EMBL/GenBank/DDBJ databases">
        <title>Genome public.</title>
        <authorList>
            <person name="Liu C."/>
            <person name="Sun Q."/>
        </authorList>
    </citation>
    <scope>NUCLEOTIDE SEQUENCE</scope>
    <source>
        <strain evidence="9">NSJ-68</strain>
    </source>
</reference>
<evidence type="ECO:0000256" key="3">
    <source>
        <dbReference type="ARBA" id="ARBA00022691"/>
    </source>
</evidence>
<proteinExistence type="predicted"/>
<dbReference type="GO" id="GO:0051536">
    <property type="term" value="F:iron-sulfur cluster binding"/>
    <property type="evidence" value="ECO:0007669"/>
    <property type="project" value="UniProtKB-KW"/>
</dbReference>
<keyword evidence="6" id="KW-0411">Iron-sulfur</keyword>
<dbReference type="GO" id="GO:0003824">
    <property type="term" value="F:catalytic activity"/>
    <property type="evidence" value="ECO:0007669"/>
    <property type="project" value="InterPro"/>
</dbReference>
<organism evidence="9 10">
    <name type="scientific">Anaerosacchariphilus hominis</name>
    <dbReference type="NCBI Taxonomy" id="2763017"/>
    <lineage>
        <taxon>Bacteria</taxon>
        <taxon>Bacillati</taxon>
        <taxon>Bacillota</taxon>
        <taxon>Clostridia</taxon>
        <taxon>Lachnospirales</taxon>
        <taxon>Lachnospiraceae</taxon>
        <taxon>Anaerosacchariphilus</taxon>
    </lineage>
</organism>
<dbReference type="GO" id="GO:0006355">
    <property type="term" value="P:regulation of DNA-templated transcription"/>
    <property type="evidence" value="ECO:0007669"/>
    <property type="project" value="InterPro"/>
</dbReference>
<evidence type="ECO:0000256" key="2">
    <source>
        <dbReference type="ARBA" id="ARBA00022485"/>
    </source>
</evidence>
<dbReference type="SFLD" id="SFLDG01387">
    <property type="entry name" value="BtrN-like_SPASM_domain_contain"/>
    <property type="match status" value="1"/>
</dbReference>
<dbReference type="PROSITE" id="PS51918">
    <property type="entry name" value="RADICAL_SAM"/>
    <property type="match status" value="1"/>
</dbReference>
<dbReference type="RefSeq" id="WP_186872931.1">
    <property type="nucleotide sequence ID" value="NZ_JACOOR010000001.1"/>
</dbReference>
<dbReference type="SFLD" id="SFLDG01067">
    <property type="entry name" value="SPASM/twitch_domain_containing"/>
    <property type="match status" value="1"/>
</dbReference>
<dbReference type="Pfam" id="PF04055">
    <property type="entry name" value="Radical_SAM"/>
    <property type="match status" value="1"/>
</dbReference>
<feature type="domain" description="HTH merR-type" evidence="7">
    <location>
        <begin position="1"/>
        <end position="70"/>
    </location>
</feature>
<dbReference type="SMART" id="SM00422">
    <property type="entry name" value="HTH_MERR"/>
    <property type="match status" value="1"/>
</dbReference>
<evidence type="ECO:0000256" key="5">
    <source>
        <dbReference type="ARBA" id="ARBA00023004"/>
    </source>
</evidence>
<accession>A0A923L9K5</accession>
<dbReference type="PANTHER" id="PTHR11228:SF7">
    <property type="entry name" value="PQQA PEPTIDE CYCLASE"/>
    <property type="match status" value="1"/>
</dbReference>
<dbReference type="InterPro" id="IPR050377">
    <property type="entry name" value="Radical_SAM_PqqE_MftC-like"/>
</dbReference>
<name>A0A923L9K5_9FIRM</name>
<keyword evidence="2" id="KW-0004">4Fe-4S</keyword>
<keyword evidence="3" id="KW-0949">S-adenosyl-L-methionine</keyword>
<dbReference type="InterPro" id="IPR009061">
    <property type="entry name" value="DNA-bd_dom_put_sf"/>
</dbReference>
<evidence type="ECO:0000256" key="1">
    <source>
        <dbReference type="ARBA" id="ARBA00001966"/>
    </source>
</evidence>
<evidence type="ECO:0000313" key="10">
    <source>
        <dbReference type="Proteomes" id="UP000649345"/>
    </source>
</evidence>
<dbReference type="Gene3D" id="1.10.1660.10">
    <property type="match status" value="1"/>
</dbReference>
<dbReference type="CDD" id="cd01335">
    <property type="entry name" value="Radical_SAM"/>
    <property type="match status" value="1"/>
</dbReference>
<sequence length="424" mass="48998">MMTVKELANLTETSVRTLQYYDKIGLLPPAAYTDAGYRLYNERSLEHLHQILLYRELEFPLSKIKAIMASEDFDRYQVEVNTLCQSGIQAKYTPRIDLHDPVELKEAIPLRTPYVIYIDPCDTCNFRCKFCPSGNLDLMKKTPGRGHGPMDMTLYKEIIDSLSEFEDPIRVIRLYKEGEPLLNPHFAEMVRYAKASPKVLRVDTTTNGALLTPERSLEIINAGLDRINISVEGMNAQQYKEFSGINLDYEKYVENISFFYAHRNQCEVNIKICGDNLTQEQEEQFYNTFGNIADGISVEHTIEYWPKYQEMGVDVDESVTLLGGKSREVMVCPYVFYEMCINSNGTYSLCRFDWNHAMIMGKEFAGKVTPRRVWDSITLWTFQSEFLNKERKLMTMLSCPKCGILKQGVPEDIDKYVDEILDKM</sequence>
<dbReference type="InterPro" id="IPR058240">
    <property type="entry name" value="rSAM_sf"/>
</dbReference>
<dbReference type="SUPFAM" id="SSF102114">
    <property type="entry name" value="Radical SAM enzymes"/>
    <property type="match status" value="1"/>
</dbReference>
<dbReference type="GO" id="GO:0003677">
    <property type="term" value="F:DNA binding"/>
    <property type="evidence" value="ECO:0007669"/>
    <property type="project" value="InterPro"/>
</dbReference>
<dbReference type="PANTHER" id="PTHR11228">
    <property type="entry name" value="RADICAL SAM DOMAIN PROTEIN"/>
    <property type="match status" value="1"/>
</dbReference>
<dbReference type="InterPro" id="IPR007197">
    <property type="entry name" value="rSAM"/>
</dbReference>
<dbReference type="AlphaFoldDB" id="A0A923L9K5"/>
<dbReference type="SUPFAM" id="SSF46955">
    <property type="entry name" value="Putative DNA-binding domain"/>
    <property type="match status" value="1"/>
</dbReference>
<gene>
    <name evidence="9" type="ORF">H8S44_00370</name>
</gene>
<dbReference type="CDD" id="cd01106">
    <property type="entry name" value="HTH_TipAL-Mta"/>
    <property type="match status" value="1"/>
</dbReference>
<dbReference type="PROSITE" id="PS50937">
    <property type="entry name" value="HTH_MERR_2"/>
    <property type="match status" value="1"/>
</dbReference>
<feature type="domain" description="Radical SAM core" evidence="8">
    <location>
        <begin position="108"/>
        <end position="338"/>
    </location>
</feature>
<evidence type="ECO:0000259" key="8">
    <source>
        <dbReference type="PROSITE" id="PS51918"/>
    </source>
</evidence>
<dbReference type="InterPro" id="IPR013785">
    <property type="entry name" value="Aldolase_TIM"/>
</dbReference>